<sequence length="612" mass="67390">MEMNYTKHKRFGNIRFLSLILLCLAFPVHAATNANIKTELAALESDLIRQGKPTDPITKLLGSGSSSLTDELRAFFFELEKDQLPMRQMRAYYDNAGKQYDSANEKLLDGLAAYNTGDQKMAEKHLVQAKAIIQLMRQDIELGVSLYPEVIRVSNTLFITNAAKTPLKWTSGVISFLVPVSDSLTHFAANPDTTLNSEIRNLAVAEFLQTVSLGASKYLVEDSVNKTVGQSFVWKSLGVAQKEEIKQDIMRRIAEDSNILADSALVDPVTAYVEKVMNEALVSQAAPTTQDQKSPKNAGFFSGLWQIITKPFKFLGNIAKGIFTKNDSTTELPDQSLEAEKNISKENPVEPIASPKPASSAVKEQKSQPPATKPIEQKAATTPKTKVIPGKIIAYVTDQYGNEYGGPYYGFSPETLQSLRKSYGDNYKPSGVGSANFELFDALGERIATGYIFIKNGYLETPELPPGKYTLIVPVRDSAFYQTPVTKVVELPAEGINLGTVKVMQWGVARIKVTNEVGTGLDARIMLKKCEITDEYVKEQDANRYPKNAPSKCAWLGNNNVPWSVGHDGKIGVYPSGNYAVEISAYGYTPTEKSFSVNNRDIDLGTVVLKKQ</sequence>
<dbReference type="EMBL" id="MHRP01000008">
    <property type="protein sequence ID" value="OHA27654.1"/>
    <property type="molecule type" value="Genomic_DNA"/>
</dbReference>
<evidence type="ECO:0008006" key="5">
    <source>
        <dbReference type="Google" id="ProtNLM"/>
    </source>
</evidence>
<feature type="region of interest" description="Disordered" evidence="1">
    <location>
        <begin position="340"/>
        <end position="381"/>
    </location>
</feature>
<feature type="signal peptide" evidence="2">
    <location>
        <begin position="1"/>
        <end position="30"/>
    </location>
</feature>
<dbReference type="AlphaFoldDB" id="A0A1G2MV68"/>
<dbReference type="Proteomes" id="UP000177943">
    <property type="component" value="Unassembled WGS sequence"/>
</dbReference>
<name>A0A1G2MV68_9BACT</name>
<reference evidence="3 4" key="1">
    <citation type="journal article" date="2016" name="Nat. Commun.">
        <title>Thousands of microbial genomes shed light on interconnected biogeochemical processes in an aquifer system.</title>
        <authorList>
            <person name="Anantharaman K."/>
            <person name="Brown C.T."/>
            <person name="Hug L.A."/>
            <person name="Sharon I."/>
            <person name="Castelle C.J."/>
            <person name="Probst A.J."/>
            <person name="Thomas B.C."/>
            <person name="Singh A."/>
            <person name="Wilkins M.J."/>
            <person name="Karaoz U."/>
            <person name="Brodie E.L."/>
            <person name="Williams K.H."/>
            <person name="Hubbard S.S."/>
            <person name="Banfield J.F."/>
        </authorList>
    </citation>
    <scope>NUCLEOTIDE SEQUENCE [LARGE SCALE GENOMIC DNA]</scope>
</reference>
<protein>
    <recommendedName>
        <fullName evidence="5">PEGA domain-containing protein</fullName>
    </recommendedName>
</protein>
<evidence type="ECO:0000256" key="1">
    <source>
        <dbReference type="SAM" id="MobiDB-lite"/>
    </source>
</evidence>
<evidence type="ECO:0000313" key="3">
    <source>
        <dbReference type="EMBL" id="OHA27654.1"/>
    </source>
</evidence>
<proteinExistence type="predicted"/>
<comment type="caution">
    <text evidence="3">The sequence shown here is derived from an EMBL/GenBank/DDBJ whole genome shotgun (WGS) entry which is preliminary data.</text>
</comment>
<gene>
    <name evidence="3" type="ORF">A3D56_04190</name>
</gene>
<organism evidence="3 4">
    <name type="scientific">Candidatus Taylorbacteria bacterium RIFCSPHIGHO2_02_FULL_45_35</name>
    <dbReference type="NCBI Taxonomy" id="1802311"/>
    <lineage>
        <taxon>Bacteria</taxon>
        <taxon>Candidatus Tayloriibacteriota</taxon>
    </lineage>
</organism>
<keyword evidence="2" id="KW-0732">Signal</keyword>
<evidence type="ECO:0000313" key="4">
    <source>
        <dbReference type="Proteomes" id="UP000177943"/>
    </source>
</evidence>
<evidence type="ECO:0000256" key="2">
    <source>
        <dbReference type="SAM" id="SignalP"/>
    </source>
</evidence>
<feature type="chain" id="PRO_5009583716" description="PEGA domain-containing protein" evidence="2">
    <location>
        <begin position="31"/>
        <end position="612"/>
    </location>
</feature>
<accession>A0A1G2MV68</accession>